<dbReference type="RefSeq" id="WP_149498370.1">
    <property type="nucleotide sequence ID" value="NZ_JASZZN010000011.1"/>
</dbReference>
<reference evidence="4 5" key="1">
    <citation type="submission" date="2023-06" db="EMBL/GenBank/DDBJ databases">
        <title>Roseiconus lacunae JC819 isolated from Gulf of Mannar region, Tamil Nadu.</title>
        <authorList>
            <person name="Pk S."/>
            <person name="Ch S."/>
            <person name="Ch V.R."/>
        </authorList>
    </citation>
    <scope>NUCLEOTIDE SEQUENCE [LARGE SCALE GENOMIC DNA]</scope>
    <source>
        <strain evidence="4 5">JC819</strain>
    </source>
</reference>
<evidence type="ECO:0000313" key="5">
    <source>
        <dbReference type="Proteomes" id="UP001239462"/>
    </source>
</evidence>
<organism evidence="4 5">
    <name type="scientific">Roseiconus lacunae</name>
    <dbReference type="NCBI Taxonomy" id="2605694"/>
    <lineage>
        <taxon>Bacteria</taxon>
        <taxon>Pseudomonadati</taxon>
        <taxon>Planctomycetota</taxon>
        <taxon>Planctomycetia</taxon>
        <taxon>Pirellulales</taxon>
        <taxon>Pirellulaceae</taxon>
        <taxon>Roseiconus</taxon>
    </lineage>
</organism>
<feature type="domain" description="Methyl-accepting transducer" evidence="3">
    <location>
        <begin position="1"/>
        <end position="168"/>
    </location>
</feature>
<accession>A0ABT7PKF9</accession>
<evidence type="ECO:0000313" key="4">
    <source>
        <dbReference type="EMBL" id="MDM4016979.1"/>
    </source>
</evidence>
<comment type="caution">
    <text evidence="4">The sequence shown here is derived from an EMBL/GenBank/DDBJ whole genome shotgun (WGS) entry which is preliminary data.</text>
</comment>
<dbReference type="PROSITE" id="PS50111">
    <property type="entry name" value="CHEMOTAXIS_TRANSDUC_2"/>
    <property type="match status" value="1"/>
</dbReference>
<proteinExistence type="predicted"/>
<feature type="region of interest" description="Disordered" evidence="2">
    <location>
        <begin position="41"/>
        <end position="60"/>
    </location>
</feature>
<dbReference type="Pfam" id="PF00015">
    <property type="entry name" value="MCPsignal"/>
    <property type="match status" value="1"/>
</dbReference>
<dbReference type="Proteomes" id="UP001239462">
    <property type="component" value="Unassembled WGS sequence"/>
</dbReference>
<dbReference type="SUPFAM" id="SSF58104">
    <property type="entry name" value="Methyl-accepting chemotaxis protein (MCP) signaling domain"/>
    <property type="match status" value="1"/>
</dbReference>
<protein>
    <submittedName>
        <fullName evidence="4">Methyl-accepting chemotaxis protein</fullName>
    </submittedName>
</protein>
<evidence type="ECO:0000256" key="2">
    <source>
        <dbReference type="SAM" id="MobiDB-lite"/>
    </source>
</evidence>
<evidence type="ECO:0000259" key="3">
    <source>
        <dbReference type="PROSITE" id="PS50111"/>
    </source>
</evidence>
<dbReference type="Gene3D" id="1.10.287.950">
    <property type="entry name" value="Methyl-accepting chemotaxis protein"/>
    <property type="match status" value="1"/>
</dbReference>
<name>A0ABT7PKF9_9BACT</name>
<sequence>MRTTTEEAALKIGELVIAIVETATSGNDELRSSLARFVRADQSDEADKGTSSDGSTEPQRRTISEAIEHQSEMIEALVTRVEDCFSKQLELVRMANKTSRRIHDAAKQTAHLMKKSQVLAFNVQIEASRLGGEHGRAFAVLGEEMKSFSECVEEANQTIAESVAEFVEGMPKLENETVAIAESLSEFSEEFRAEMTDVRQETQSISTLLSRVLETTESRNNEILQASRDTLSYLQFQDPVAQGLQRAEHDIEKLLALFEKREVTDTCLADVSEEVGNDGQEEEHVEAGEVILF</sequence>
<dbReference type="EMBL" id="JASZZN010000011">
    <property type="protein sequence ID" value="MDM4016979.1"/>
    <property type="molecule type" value="Genomic_DNA"/>
</dbReference>
<keyword evidence="1" id="KW-0807">Transducer</keyword>
<feature type="compositionally biased region" description="Basic and acidic residues" evidence="2">
    <location>
        <begin position="41"/>
        <end position="50"/>
    </location>
</feature>
<gene>
    <name evidence="4" type="ORF">QTN89_16140</name>
</gene>
<keyword evidence="5" id="KW-1185">Reference proteome</keyword>
<evidence type="ECO:0000256" key="1">
    <source>
        <dbReference type="PROSITE-ProRule" id="PRU00284"/>
    </source>
</evidence>
<dbReference type="InterPro" id="IPR004089">
    <property type="entry name" value="MCPsignal_dom"/>
</dbReference>